<feature type="compositionally biased region" description="Polar residues" evidence="1">
    <location>
        <begin position="165"/>
        <end position="174"/>
    </location>
</feature>
<dbReference type="EMBL" id="JAAAJA010000372">
    <property type="protein sequence ID" value="KAG0255002.1"/>
    <property type="molecule type" value="Genomic_DNA"/>
</dbReference>
<sequence length="180" mass="20708">MAPVTRRQLSSTSSEKNHHNHFFSSHIRPQMSFEVGHIPRYNRSHSENSNNALTVGELSAKLQQLQEQQSKQQLHRECSPAHVQDMTPAPVQHIHHHHHHPVQIDSELQKRTNDTVKDILDRLAQRQNEADPLMQDAPGIQGNGTGRRRHTHRLNPKLLKEARQSRSLRQSHGNANLRHS</sequence>
<evidence type="ECO:0000256" key="1">
    <source>
        <dbReference type="SAM" id="MobiDB-lite"/>
    </source>
</evidence>
<accession>A0A9P6PY95</accession>
<evidence type="ECO:0000313" key="2">
    <source>
        <dbReference type="EMBL" id="KAG0255002.1"/>
    </source>
</evidence>
<name>A0A9P6PY95_9FUNG</name>
<dbReference type="Proteomes" id="UP000726737">
    <property type="component" value="Unassembled WGS sequence"/>
</dbReference>
<organism evidence="2 3">
    <name type="scientific">Mortierella polycephala</name>
    <dbReference type="NCBI Taxonomy" id="41804"/>
    <lineage>
        <taxon>Eukaryota</taxon>
        <taxon>Fungi</taxon>
        <taxon>Fungi incertae sedis</taxon>
        <taxon>Mucoromycota</taxon>
        <taxon>Mortierellomycotina</taxon>
        <taxon>Mortierellomycetes</taxon>
        <taxon>Mortierellales</taxon>
        <taxon>Mortierellaceae</taxon>
        <taxon>Mortierella</taxon>
    </lineage>
</organism>
<feature type="region of interest" description="Disordered" evidence="1">
    <location>
        <begin position="127"/>
        <end position="180"/>
    </location>
</feature>
<reference evidence="2" key="1">
    <citation type="journal article" date="2020" name="Fungal Divers.">
        <title>Resolving the Mortierellaceae phylogeny through synthesis of multi-gene phylogenetics and phylogenomics.</title>
        <authorList>
            <person name="Vandepol N."/>
            <person name="Liber J."/>
            <person name="Desiro A."/>
            <person name="Na H."/>
            <person name="Kennedy M."/>
            <person name="Barry K."/>
            <person name="Grigoriev I.V."/>
            <person name="Miller A.N."/>
            <person name="O'Donnell K."/>
            <person name="Stajich J.E."/>
            <person name="Bonito G."/>
        </authorList>
    </citation>
    <scope>NUCLEOTIDE SEQUENCE</scope>
    <source>
        <strain evidence="2">KOD948</strain>
    </source>
</reference>
<dbReference type="AlphaFoldDB" id="A0A9P6PY95"/>
<gene>
    <name evidence="2" type="ORF">BG011_005401</name>
</gene>
<proteinExistence type="predicted"/>
<comment type="caution">
    <text evidence="2">The sequence shown here is derived from an EMBL/GenBank/DDBJ whole genome shotgun (WGS) entry which is preliminary data.</text>
</comment>
<keyword evidence="3" id="KW-1185">Reference proteome</keyword>
<dbReference type="OrthoDB" id="2417251at2759"/>
<feature type="compositionally biased region" description="Basic residues" evidence="1">
    <location>
        <begin position="146"/>
        <end position="155"/>
    </location>
</feature>
<protein>
    <submittedName>
        <fullName evidence="2">Uncharacterized protein</fullName>
    </submittedName>
</protein>
<evidence type="ECO:0000313" key="3">
    <source>
        <dbReference type="Proteomes" id="UP000726737"/>
    </source>
</evidence>
<feature type="region of interest" description="Disordered" evidence="1">
    <location>
        <begin position="1"/>
        <end position="21"/>
    </location>
</feature>